<reference evidence="1 2" key="1">
    <citation type="submission" date="2016-03" db="EMBL/GenBank/DDBJ databases">
        <title>Comparative genomics of the ectomycorrhizal sister species Rhizopogon vinicolor and Rhizopogon vesiculosus (Basidiomycota: Boletales) reveals a divergence of the mating type B locus.</title>
        <authorList>
            <person name="Mujic A.B."/>
            <person name="Kuo A."/>
            <person name="Tritt A."/>
            <person name="Lipzen A."/>
            <person name="Chen C."/>
            <person name="Johnson J."/>
            <person name="Sharma A."/>
            <person name="Barry K."/>
            <person name="Grigoriev I.V."/>
            <person name="Spatafora J.W."/>
        </authorList>
    </citation>
    <scope>NUCLEOTIDE SEQUENCE [LARGE SCALE GENOMIC DNA]</scope>
    <source>
        <strain evidence="1 2">AM-OR11-056</strain>
    </source>
</reference>
<protein>
    <submittedName>
        <fullName evidence="1">Uncharacterized protein</fullName>
    </submittedName>
</protein>
<dbReference type="AlphaFoldDB" id="A0A1J8QNB1"/>
<organism evidence="1 2">
    <name type="scientific">Rhizopogon vesiculosus</name>
    <dbReference type="NCBI Taxonomy" id="180088"/>
    <lineage>
        <taxon>Eukaryota</taxon>
        <taxon>Fungi</taxon>
        <taxon>Dikarya</taxon>
        <taxon>Basidiomycota</taxon>
        <taxon>Agaricomycotina</taxon>
        <taxon>Agaricomycetes</taxon>
        <taxon>Agaricomycetidae</taxon>
        <taxon>Boletales</taxon>
        <taxon>Suillineae</taxon>
        <taxon>Rhizopogonaceae</taxon>
        <taxon>Rhizopogon</taxon>
    </lineage>
</organism>
<comment type="caution">
    <text evidence="1">The sequence shown here is derived from an EMBL/GenBank/DDBJ whole genome shotgun (WGS) entry which is preliminary data.</text>
</comment>
<dbReference type="Proteomes" id="UP000183567">
    <property type="component" value="Unassembled WGS sequence"/>
</dbReference>
<sequence>MYKTILPERAASFIARQDATASRSVPPVRLYSQPTKVASRSSRNAWWGGPGPKPAVRAVSISSKQCSNNPDIRMAPLGHTVGHTVVSLARPRRQRPFIAPRESFPLPPPVETTSDGDDTIDYFEQLQKILVAVQADLVNGWATGMETPVLGMGGVAQGCMSLTLRGRVLLSEDVSRRRGVKTVRTPSQLQEILVAIQTEFVDGWVAGMERVAFRSMLPGAS</sequence>
<proteinExistence type="predicted"/>
<dbReference type="EMBL" id="LVVM01003376">
    <property type="protein sequence ID" value="OJA15049.1"/>
    <property type="molecule type" value="Genomic_DNA"/>
</dbReference>
<name>A0A1J8QNB1_9AGAM</name>
<accession>A0A1J8QNB1</accession>
<keyword evidence="2" id="KW-1185">Reference proteome</keyword>
<evidence type="ECO:0000313" key="1">
    <source>
        <dbReference type="EMBL" id="OJA15049.1"/>
    </source>
</evidence>
<evidence type="ECO:0000313" key="2">
    <source>
        <dbReference type="Proteomes" id="UP000183567"/>
    </source>
</evidence>
<gene>
    <name evidence="1" type="ORF">AZE42_05841</name>
</gene>